<evidence type="ECO:0000256" key="1">
    <source>
        <dbReference type="ARBA" id="ARBA00006739"/>
    </source>
</evidence>
<dbReference type="AlphaFoldDB" id="A0A5J5FR97"/>
<sequence length="249" mass="28647">MNEMPLVSVVIPFYNCPYAVQAVESVLGQTYAPIEILVVDDASERHTEQLAPYLDRIRYIRRSVNGGTAAALNRGIEEAKGSYFAWLSSDDRFHPGKIAAQLDALHRSGRRFCHTGYAYIDGNGNRLPEGEVILSFRDRKELIATLMKGCPVNGSSVLMDMELFRRVGLFDERFRYTHDYELWLRVLPHYEWEYIPVPLLDYRVHSEMGSKRHGSEQAAEIGMIQQKYRRALSRLLRREGYACGSSFRF</sequence>
<proteinExistence type="inferred from homology"/>
<dbReference type="EMBL" id="VYKK01000043">
    <property type="protein sequence ID" value="KAA8995404.1"/>
    <property type="molecule type" value="Genomic_DNA"/>
</dbReference>
<dbReference type="OrthoDB" id="9785185at2"/>
<keyword evidence="4" id="KW-1185">Reference proteome</keyword>
<dbReference type="InterPro" id="IPR029044">
    <property type="entry name" value="Nucleotide-diphossugar_trans"/>
</dbReference>
<dbReference type="SUPFAM" id="SSF53448">
    <property type="entry name" value="Nucleotide-diphospho-sugar transferases"/>
    <property type="match status" value="1"/>
</dbReference>
<dbReference type="GO" id="GO:0016758">
    <property type="term" value="F:hexosyltransferase activity"/>
    <property type="evidence" value="ECO:0007669"/>
    <property type="project" value="UniProtKB-ARBA"/>
</dbReference>
<evidence type="ECO:0000313" key="3">
    <source>
        <dbReference type="EMBL" id="KAA8995404.1"/>
    </source>
</evidence>
<accession>A0A5J5FR97</accession>
<protein>
    <submittedName>
        <fullName evidence="3">Glycosyltransferase</fullName>
    </submittedName>
</protein>
<dbReference type="PANTHER" id="PTHR22916">
    <property type="entry name" value="GLYCOSYLTRANSFERASE"/>
    <property type="match status" value="1"/>
</dbReference>
<dbReference type="PANTHER" id="PTHR22916:SF3">
    <property type="entry name" value="UDP-GLCNAC:BETAGAL BETA-1,3-N-ACETYLGLUCOSAMINYLTRANSFERASE-LIKE PROTEIN 1"/>
    <property type="match status" value="1"/>
</dbReference>
<evidence type="ECO:0000259" key="2">
    <source>
        <dbReference type="Pfam" id="PF00535"/>
    </source>
</evidence>
<gene>
    <name evidence="3" type="ORF">F4V43_19295</name>
</gene>
<keyword evidence="3" id="KW-0808">Transferase</keyword>
<comment type="caution">
    <text evidence="3">The sequence shown here is derived from an EMBL/GenBank/DDBJ whole genome shotgun (WGS) entry which is preliminary data.</text>
</comment>
<reference evidence="3 4" key="1">
    <citation type="submission" date="2019-09" db="EMBL/GenBank/DDBJ databases">
        <title>Bacillus ochoae sp. nov., Paenibacillus whitsoniae sp. nov., Paenibacillus spiritus sp. nov. Isolated from the Mars Exploration Rover during spacecraft assembly.</title>
        <authorList>
            <person name="Seuylemezian A."/>
            <person name="Vaishampayan P."/>
        </authorList>
    </citation>
    <scope>NUCLEOTIDE SEQUENCE [LARGE SCALE GENOMIC DNA]</scope>
    <source>
        <strain evidence="3 4">MER_111</strain>
    </source>
</reference>
<comment type="similarity">
    <text evidence="1">Belongs to the glycosyltransferase 2 family.</text>
</comment>
<dbReference type="Gene3D" id="3.90.550.10">
    <property type="entry name" value="Spore Coat Polysaccharide Biosynthesis Protein SpsA, Chain A"/>
    <property type="match status" value="1"/>
</dbReference>
<dbReference type="RefSeq" id="WP_150459894.1">
    <property type="nucleotide sequence ID" value="NZ_VYKK01000043.1"/>
</dbReference>
<dbReference type="Proteomes" id="UP000367750">
    <property type="component" value="Unassembled WGS sequence"/>
</dbReference>
<dbReference type="InterPro" id="IPR001173">
    <property type="entry name" value="Glyco_trans_2-like"/>
</dbReference>
<dbReference type="Pfam" id="PF00535">
    <property type="entry name" value="Glycos_transf_2"/>
    <property type="match status" value="1"/>
</dbReference>
<evidence type="ECO:0000313" key="4">
    <source>
        <dbReference type="Proteomes" id="UP000367750"/>
    </source>
</evidence>
<organism evidence="3 4">
    <name type="scientific">Paenibacillus spiritus</name>
    <dbReference type="NCBI Taxonomy" id="2496557"/>
    <lineage>
        <taxon>Bacteria</taxon>
        <taxon>Bacillati</taxon>
        <taxon>Bacillota</taxon>
        <taxon>Bacilli</taxon>
        <taxon>Bacillales</taxon>
        <taxon>Paenibacillaceae</taxon>
        <taxon>Paenibacillus</taxon>
    </lineage>
</organism>
<name>A0A5J5FR97_9BACL</name>
<feature type="domain" description="Glycosyltransferase 2-like" evidence="2">
    <location>
        <begin position="8"/>
        <end position="146"/>
    </location>
</feature>